<dbReference type="EMBL" id="LJSG01000013">
    <property type="protein sequence ID" value="KPP91576.1"/>
    <property type="molecule type" value="Genomic_DNA"/>
</dbReference>
<dbReference type="STRING" id="1666912.Ga0058931_2644"/>
<evidence type="ECO:0000313" key="1">
    <source>
        <dbReference type="EMBL" id="CUX82887.1"/>
    </source>
</evidence>
<reference evidence="1 4" key="2">
    <citation type="submission" date="2016-01" db="EMBL/GenBank/DDBJ databases">
        <authorList>
            <person name="Varghese N."/>
        </authorList>
    </citation>
    <scope>NUCLEOTIDE SEQUENCE [LARGE SCALE GENOMIC DNA]</scope>
    <source>
        <strain evidence="1 4">HL-91</strain>
    </source>
</reference>
<evidence type="ECO:0000313" key="2">
    <source>
        <dbReference type="EMBL" id="KPP91576.1"/>
    </source>
</evidence>
<gene>
    <name evidence="1" type="ORF">Ga0058931_2644</name>
    <name evidence="2" type="ORF">HLUCCA05_00270</name>
</gene>
<comment type="caution">
    <text evidence="2">The sequence shown here is derived from an EMBL/GenBank/DDBJ whole genome shotgun (WGS) entry which is preliminary data.</text>
</comment>
<dbReference type="OrthoDB" id="7856340at2"/>
<dbReference type="EMBL" id="FBYC01000004">
    <property type="protein sequence ID" value="CUX82887.1"/>
    <property type="molecule type" value="Genomic_DNA"/>
</dbReference>
<dbReference type="Proteomes" id="UP000050413">
    <property type="component" value="Unassembled WGS sequence"/>
</dbReference>
<protein>
    <submittedName>
        <fullName evidence="2">Uncharacterized protein</fullName>
    </submittedName>
</protein>
<proteinExistence type="predicted"/>
<dbReference type="AlphaFoldDB" id="A0A0P7WVD9"/>
<evidence type="ECO:0000313" key="4">
    <source>
        <dbReference type="Proteomes" id="UP000182045"/>
    </source>
</evidence>
<organism evidence="2 3">
    <name type="scientific">Roseibaca calidilacus</name>
    <dbReference type="NCBI Taxonomy" id="1666912"/>
    <lineage>
        <taxon>Bacteria</taxon>
        <taxon>Pseudomonadati</taxon>
        <taxon>Pseudomonadota</taxon>
        <taxon>Alphaproteobacteria</taxon>
        <taxon>Rhodobacterales</taxon>
        <taxon>Paracoccaceae</taxon>
        <taxon>Roseinatronobacter</taxon>
    </lineage>
</organism>
<accession>A0A0P7WVD9</accession>
<reference evidence="2 3" key="1">
    <citation type="submission" date="2015-09" db="EMBL/GenBank/DDBJ databases">
        <title>Identification and resolution of microdiversity through metagenomic sequencing of parallel consortia.</title>
        <authorList>
            <person name="Nelson W.C."/>
            <person name="Romine M.F."/>
            <person name="Lindemann S.R."/>
        </authorList>
    </citation>
    <scope>NUCLEOTIDE SEQUENCE [LARGE SCALE GENOMIC DNA]</scope>
    <source>
        <strain evidence="2">HL-91</strain>
    </source>
</reference>
<sequence>MQHYYPVAPARATFSFSFLRLVMLLAGLVALSACGIRLPGNSDSPTELAEAVTEFRVVPASRAFISVPSAMLVMERDLGGAIEQRITLPNPTSLAGENTIFLRAQSGSLARGTRFVLTEQIMQFGGAPSPFAEIAEGDLTATSDSFGDITYATMRPGGDLVCVLAFRRTQTASRALPRGTDALDIMMRNCVSGSVERALAPIGASAFGLGLPD</sequence>
<evidence type="ECO:0000313" key="3">
    <source>
        <dbReference type="Proteomes" id="UP000050413"/>
    </source>
</evidence>
<dbReference type="RefSeq" id="WP_072246731.1">
    <property type="nucleotide sequence ID" value="NZ_FBYC01000004.1"/>
</dbReference>
<name>A0A0P7WVD9_9RHOB</name>
<keyword evidence="4" id="KW-1185">Reference proteome</keyword>
<dbReference type="Proteomes" id="UP000182045">
    <property type="component" value="Unassembled WGS sequence"/>
</dbReference>